<dbReference type="EMBL" id="LZPO01018714">
    <property type="protein sequence ID" value="OBS79641.1"/>
    <property type="molecule type" value="Genomic_DNA"/>
</dbReference>
<reference evidence="1 2" key="1">
    <citation type="submission" date="2016-06" db="EMBL/GenBank/DDBJ databases">
        <title>The Draft Genome Sequence and Annotation of the Desert Woodrat Neotoma lepida.</title>
        <authorList>
            <person name="Campbell M."/>
            <person name="Oakeson K.F."/>
            <person name="Yandell M."/>
            <person name="Halpert J.R."/>
            <person name="Dearing D."/>
        </authorList>
    </citation>
    <scope>NUCLEOTIDE SEQUENCE [LARGE SCALE GENOMIC DNA]</scope>
    <source>
        <strain evidence="1">417</strain>
        <tissue evidence="1">Liver</tissue>
    </source>
</reference>
<dbReference type="Gene3D" id="2.60.40.10">
    <property type="entry name" value="Immunoglobulins"/>
    <property type="match status" value="1"/>
</dbReference>
<accession>A0A1A6HMY9</accession>
<dbReference type="InterPro" id="IPR013783">
    <property type="entry name" value="Ig-like_fold"/>
</dbReference>
<dbReference type="Proteomes" id="UP000092124">
    <property type="component" value="Unassembled WGS sequence"/>
</dbReference>
<protein>
    <recommendedName>
        <fullName evidence="3">Immunoglobulin V-set domain-containing protein</fullName>
    </recommendedName>
</protein>
<dbReference type="InterPro" id="IPR036179">
    <property type="entry name" value="Ig-like_dom_sf"/>
</dbReference>
<proteinExistence type="predicted"/>
<keyword evidence="2" id="KW-1185">Reference proteome</keyword>
<evidence type="ECO:0008006" key="3">
    <source>
        <dbReference type="Google" id="ProtNLM"/>
    </source>
</evidence>
<gene>
    <name evidence="1" type="ORF">A6R68_22157</name>
</gene>
<evidence type="ECO:0000313" key="1">
    <source>
        <dbReference type="EMBL" id="OBS79641.1"/>
    </source>
</evidence>
<sequence>ELQVSAFLEPGLNGEPEPEVIMASFPHIQLQKSGVGLRSPGDSIKFSCKDFDTDYFTISYMNWKLMKIQDRATLNEDTVSNTVYTELRNLTSEDSAIY</sequence>
<dbReference type="AlphaFoldDB" id="A0A1A6HMY9"/>
<name>A0A1A6HMY9_NEOLE</name>
<comment type="caution">
    <text evidence="1">The sequence shown here is derived from an EMBL/GenBank/DDBJ whole genome shotgun (WGS) entry which is preliminary data.</text>
</comment>
<evidence type="ECO:0000313" key="2">
    <source>
        <dbReference type="Proteomes" id="UP000092124"/>
    </source>
</evidence>
<organism evidence="1 2">
    <name type="scientific">Neotoma lepida</name>
    <name type="common">Desert woodrat</name>
    <dbReference type="NCBI Taxonomy" id="56216"/>
    <lineage>
        <taxon>Eukaryota</taxon>
        <taxon>Metazoa</taxon>
        <taxon>Chordata</taxon>
        <taxon>Craniata</taxon>
        <taxon>Vertebrata</taxon>
        <taxon>Euteleostomi</taxon>
        <taxon>Mammalia</taxon>
        <taxon>Eutheria</taxon>
        <taxon>Euarchontoglires</taxon>
        <taxon>Glires</taxon>
        <taxon>Rodentia</taxon>
        <taxon>Myomorpha</taxon>
        <taxon>Muroidea</taxon>
        <taxon>Cricetidae</taxon>
        <taxon>Neotominae</taxon>
        <taxon>Neotoma</taxon>
    </lineage>
</organism>
<dbReference type="SUPFAM" id="SSF48726">
    <property type="entry name" value="Immunoglobulin"/>
    <property type="match status" value="1"/>
</dbReference>
<feature type="non-terminal residue" evidence="1">
    <location>
        <position position="1"/>
    </location>
</feature>